<dbReference type="EMBL" id="BGPR01000942">
    <property type="protein sequence ID" value="GBM40765.1"/>
    <property type="molecule type" value="Genomic_DNA"/>
</dbReference>
<reference evidence="1 2" key="1">
    <citation type="journal article" date="2019" name="Sci. Rep.">
        <title>Orb-weaving spider Araneus ventricosus genome elucidates the spidroin gene catalogue.</title>
        <authorList>
            <person name="Kono N."/>
            <person name="Nakamura H."/>
            <person name="Ohtoshi R."/>
            <person name="Moran D.A.P."/>
            <person name="Shinohara A."/>
            <person name="Yoshida Y."/>
            <person name="Fujiwara M."/>
            <person name="Mori M."/>
            <person name="Tomita M."/>
            <person name="Arakawa K."/>
        </authorList>
    </citation>
    <scope>NUCLEOTIDE SEQUENCE [LARGE SCALE GENOMIC DNA]</scope>
</reference>
<dbReference type="PANTHER" id="PTHR47326:SF1">
    <property type="entry name" value="HTH PSQ-TYPE DOMAIN-CONTAINING PROTEIN"/>
    <property type="match status" value="1"/>
</dbReference>
<protein>
    <submittedName>
        <fullName evidence="1">Uncharacterized protein</fullName>
    </submittedName>
</protein>
<evidence type="ECO:0000313" key="1">
    <source>
        <dbReference type="EMBL" id="GBM40765.1"/>
    </source>
</evidence>
<dbReference type="AlphaFoldDB" id="A0A4Y2FK02"/>
<gene>
    <name evidence="1" type="ORF">AVEN_157907_1</name>
</gene>
<dbReference type="PANTHER" id="PTHR47326">
    <property type="entry name" value="TRANSPOSABLE ELEMENT TC3 TRANSPOSASE-LIKE PROTEIN"/>
    <property type="match status" value="1"/>
</dbReference>
<accession>A0A4Y2FK02</accession>
<dbReference type="Proteomes" id="UP000499080">
    <property type="component" value="Unassembled WGS sequence"/>
</dbReference>
<sequence>MSLFLLPPPLVANCHNFTTHSHSKRDIICGRPPIPWPPRSPVLAALDFFWGYIKNIVYSENITDISHLKRRIIAAIETVTPQMLHNTWRLIDYRLDVCRATNGAHIETY</sequence>
<dbReference type="OrthoDB" id="9971063at2759"/>
<dbReference type="GO" id="GO:0003676">
    <property type="term" value="F:nucleic acid binding"/>
    <property type="evidence" value="ECO:0007669"/>
    <property type="project" value="InterPro"/>
</dbReference>
<dbReference type="InterPro" id="IPR036397">
    <property type="entry name" value="RNaseH_sf"/>
</dbReference>
<name>A0A4Y2FK02_ARAVE</name>
<keyword evidence="2" id="KW-1185">Reference proteome</keyword>
<comment type="caution">
    <text evidence="1">The sequence shown here is derived from an EMBL/GenBank/DDBJ whole genome shotgun (WGS) entry which is preliminary data.</text>
</comment>
<dbReference type="Gene3D" id="3.30.420.10">
    <property type="entry name" value="Ribonuclease H-like superfamily/Ribonuclease H"/>
    <property type="match status" value="1"/>
</dbReference>
<evidence type="ECO:0000313" key="2">
    <source>
        <dbReference type="Proteomes" id="UP000499080"/>
    </source>
</evidence>
<proteinExistence type="predicted"/>
<organism evidence="1 2">
    <name type="scientific">Araneus ventricosus</name>
    <name type="common">Orbweaver spider</name>
    <name type="synonym">Epeira ventricosa</name>
    <dbReference type="NCBI Taxonomy" id="182803"/>
    <lineage>
        <taxon>Eukaryota</taxon>
        <taxon>Metazoa</taxon>
        <taxon>Ecdysozoa</taxon>
        <taxon>Arthropoda</taxon>
        <taxon>Chelicerata</taxon>
        <taxon>Arachnida</taxon>
        <taxon>Araneae</taxon>
        <taxon>Araneomorphae</taxon>
        <taxon>Entelegynae</taxon>
        <taxon>Araneoidea</taxon>
        <taxon>Araneidae</taxon>
        <taxon>Araneus</taxon>
    </lineage>
</organism>